<dbReference type="AlphaFoldDB" id="E4X4Z8"/>
<name>E4X4Z8_OIKDI</name>
<evidence type="ECO:0000256" key="1">
    <source>
        <dbReference type="SAM" id="MobiDB-lite"/>
    </source>
</evidence>
<proteinExistence type="predicted"/>
<feature type="chain" id="PRO_5003192310" evidence="2">
    <location>
        <begin position="19"/>
        <end position="595"/>
    </location>
</feature>
<feature type="region of interest" description="Disordered" evidence="1">
    <location>
        <begin position="144"/>
        <end position="165"/>
    </location>
</feature>
<evidence type="ECO:0000313" key="3">
    <source>
        <dbReference type="EMBL" id="CBY18367.1"/>
    </source>
</evidence>
<protein>
    <submittedName>
        <fullName evidence="3">Uncharacterized protein</fullName>
    </submittedName>
</protein>
<dbReference type="OrthoDB" id="10343599at2759"/>
<sequence>MKTLFMLVFFLFFDLVKHNFLKKFLTPNSSFSRSQPKHVKLESCPDHSLKQKFQKSTQVFTFTKSNHEKQRKTSTRDSHSAYQHLIISLIFHKKKMTTTHNETLPNEFWKHLGKFNLSEYSEPRWSILVNDMGLQCTLYWSSPHATPPSPPASPEKEANSQSISNTSSAALHKMLQQRLQQMNSKNLLLRNPITTVEVPTRPCSVGAKRKDSPPLPKPEIYGQMAKKVCMNPTTSPNIHPTMTPSMTSSSNTSSSPNQSREQDDSELVIAEDDDETLDKIVRNQHQAESTPTHSQSLPQIPKDLAAQIQVATQNFQQKKLLMPNLGMMGHGLGNLGQKMGHSGNFQHNELMQKLFGAQADPNGAIKKFLEQQAGIKQEEQNELDESDVENIDMSDSHNEDLRMKLSPFMNRSMPNLQQNTMIVRNGEGQYGNSPPTGATRKKMEDFISARGKMMDLDLLRQRFSNPLARPTLTKFVYALTRLLFTDDEIIAPLRDLDQEKIDWIFDETYRMFPGCTYPTVKNAVGQVGRTKRYRAKYALGGRQGGPGQHGGHLGLPDNFLSGLPSLLSMPTSLPSSQPAMPTMIASVDEVGAAEE</sequence>
<keyword evidence="4" id="KW-1185">Reference proteome</keyword>
<reference evidence="3" key="1">
    <citation type="journal article" date="2010" name="Science">
        <title>Plasticity of animal genome architecture unmasked by rapid evolution of a pelagic tunicate.</title>
        <authorList>
            <person name="Denoeud F."/>
            <person name="Henriet S."/>
            <person name="Mungpakdee S."/>
            <person name="Aury J.M."/>
            <person name="Da Silva C."/>
            <person name="Brinkmann H."/>
            <person name="Mikhaleva J."/>
            <person name="Olsen L.C."/>
            <person name="Jubin C."/>
            <person name="Canestro C."/>
            <person name="Bouquet J.M."/>
            <person name="Danks G."/>
            <person name="Poulain J."/>
            <person name="Campsteijn C."/>
            <person name="Adamski M."/>
            <person name="Cross I."/>
            <person name="Yadetie F."/>
            <person name="Muffato M."/>
            <person name="Louis A."/>
            <person name="Butcher S."/>
            <person name="Tsagkogeorga G."/>
            <person name="Konrad A."/>
            <person name="Singh S."/>
            <person name="Jensen M.F."/>
            <person name="Cong E.H."/>
            <person name="Eikeseth-Otteraa H."/>
            <person name="Noel B."/>
            <person name="Anthouard V."/>
            <person name="Porcel B.M."/>
            <person name="Kachouri-Lafond R."/>
            <person name="Nishino A."/>
            <person name="Ugolini M."/>
            <person name="Chourrout P."/>
            <person name="Nishida H."/>
            <person name="Aasland R."/>
            <person name="Huzurbazar S."/>
            <person name="Westhof E."/>
            <person name="Delsuc F."/>
            <person name="Lehrach H."/>
            <person name="Reinhardt R."/>
            <person name="Weissenbach J."/>
            <person name="Roy S.W."/>
            <person name="Artiguenave F."/>
            <person name="Postlethwait J.H."/>
            <person name="Manak J.R."/>
            <person name="Thompson E.M."/>
            <person name="Jaillon O."/>
            <person name="Du Pasquier L."/>
            <person name="Boudinot P."/>
            <person name="Liberles D.A."/>
            <person name="Volff J.N."/>
            <person name="Philippe H."/>
            <person name="Lenhard B."/>
            <person name="Roest Crollius H."/>
            <person name="Wincker P."/>
            <person name="Chourrout D."/>
        </authorList>
    </citation>
    <scope>NUCLEOTIDE SEQUENCE [LARGE SCALE GENOMIC DNA]</scope>
</reference>
<feature type="region of interest" description="Disordered" evidence="1">
    <location>
        <begin position="234"/>
        <end position="265"/>
    </location>
</feature>
<organism evidence="3">
    <name type="scientific">Oikopleura dioica</name>
    <name type="common">Tunicate</name>
    <dbReference type="NCBI Taxonomy" id="34765"/>
    <lineage>
        <taxon>Eukaryota</taxon>
        <taxon>Metazoa</taxon>
        <taxon>Chordata</taxon>
        <taxon>Tunicata</taxon>
        <taxon>Appendicularia</taxon>
        <taxon>Copelata</taxon>
        <taxon>Oikopleuridae</taxon>
        <taxon>Oikopleura</taxon>
    </lineage>
</organism>
<accession>E4X4Z8</accession>
<evidence type="ECO:0000313" key="4">
    <source>
        <dbReference type="Proteomes" id="UP000001307"/>
    </source>
</evidence>
<evidence type="ECO:0000256" key="2">
    <source>
        <dbReference type="SAM" id="SignalP"/>
    </source>
</evidence>
<dbReference type="InParanoid" id="E4X4Z8"/>
<gene>
    <name evidence="3" type="ORF">GSOID_T00002222001</name>
</gene>
<feature type="signal peptide" evidence="2">
    <location>
        <begin position="1"/>
        <end position="18"/>
    </location>
</feature>
<dbReference type="EMBL" id="FN653025">
    <property type="protein sequence ID" value="CBY18367.1"/>
    <property type="molecule type" value="Genomic_DNA"/>
</dbReference>
<dbReference type="Proteomes" id="UP000001307">
    <property type="component" value="Unassembled WGS sequence"/>
</dbReference>
<keyword evidence="2" id="KW-0732">Signal</keyword>
<feature type="compositionally biased region" description="Low complexity" evidence="1">
    <location>
        <begin position="240"/>
        <end position="257"/>
    </location>
</feature>